<evidence type="ECO:0000313" key="4">
    <source>
        <dbReference type="Proteomes" id="UP001152622"/>
    </source>
</evidence>
<reference evidence="3" key="1">
    <citation type="journal article" date="2023" name="Science">
        <title>Genome structures resolve the early diversification of teleost fishes.</title>
        <authorList>
            <person name="Parey E."/>
            <person name="Louis A."/>
            <person name="Montfort J."/>
            <person name="Bouchez O."/>
            <person name="Roques C."/>
            <person name="Iampietro C."/>
            <person name="Lluch J."/>
            <person name="Castinel A."/>
            <person name="Donnadieu C."/>
            <person name="Desvignes T."/>
            <person name="Floi Bucao C."/>
            <person name="Jouanno E."/>
            <person name="Wen M."/>
            <person name="Mejri S."/>
            <person name="Dirks R."/>
            <person name="Jansen H."/>
            <person name="Henkel C."/>
            <person name="Chen W.J."/>
            <person name="Zahm M."/>
            <person name="Cabau C."/>
            <person name="Klopp C."/>
            <person name="Thompson A.W."/>
            <person name="Robinson-Rechavi M."/>
            <person name="Braasch I."/>
            <person name="Lecointre G."/>
            <person name="Bobe J."/>
            <person name="Postlethwait J.H."/>
            <person name="Berthelot C."/>
            <person name="Roest Crollius H."/>
            <person name="Guiguen Y."/>
        </authorList>
    </citation>
    <scope>NUCLEOTIDE SEQUENCE</scope>
    <source>
        <strain evidence="3">WJC10195</strain>
    </source>
</reference>
<dbReference type="InterPro" id="IPR043504">
    <property type="entry name" value="Peptidase_S1_PA_chymotrypsin"/>
</dbReference>
<evidence type="ECO:0000256" key="1">
    <source>
        <dbReference type="ARBA" id="ARBA00023157"/>
    </source>
</evidence>
<dbReference type="EMBL" id="JAINUF010000004">
    <property type="protein sequence ID" value="KAJ8365410.1"/>
    <property type="molecule type" value="Genomic_DNA"/>
</dbReference>
<sequence length="144" mass="15861">MGGESTCILKKWFFDMCWKIANDFAVLTTLGLFHHQALLRTLPHPFASLGTPAALDGVQEAVRRAFHQPHAVCGRPLGPVALGQLPRATARGPLLCQAEDGRWTLTGVTSRGQSCSDPTLPGVYTRTSRFLHWIEHVLHRPAEI</sequence>
<gene>
    <name evidence="3" type="ORF">SKAU_G00142410</name>
</gene>
<dbReference type="InterPro" id="IPR001254">
    <property type="entry name" value="Trypsin_dom"/>
</dbReference>
<dbReference type="AlphaFoldDB" id="A0A9Q1FSH0"/>
<dbReference type="OrthoDB" id="536948at2759"/>
<accession>A0A9Q1FSH0</accession>
<keyword evidence="4" id="KW-1185">Reference proteome</keyword>
<dbReference type="InterPro" id="IPR009003">
    <property type="entry name" value="Peptidase_S1_PA"/>
</dbReference>
<protein>
    <recommendedName>
        <fullName evidence="2">Peptidase S1 domain-containing protein</fullName>
    </recommendedName>
</protein>
<keyword evidence="1" id="KW-1015">Disulfide bond</keyword>
<name>A0A9Q1FSH0_SYNKA</name>
<dbReference type="Proteomes" id="UP001152622">
    <property type="component" value="Chromosome 4"/>
</dbReference>
<feature type="domain" description="Peptidase S1" evidence="2">
    <location>
        <begin position="92"/>
        <end position="134"/>
    </location>
</feature>
<dbReference type="SUPFAM" id="SSF50494">
    <property type="entry name" value="Trypsin-like serine proteases"/>
    <property type="match status" value="1"/>
</dbReference>
<evidence type="ECO:0000259" key="2">
    <source>
        <dbReference type="Pfam" id="PF00089"/>
    </source>
</evidence>
<dbReference type="Pfam" id="PF00089">
    <property type="entry name" value="Trypsin"/>
    <property type="match status" value="1"/>
</dbReference>
<comment type="caution">
    <text evidence="3">The sequence shown here is derived from an EMBL/GenBank/DDBJ whole genome shotgun (WGS) entry which is preliminary data.</text>
</comment>
<dbReference type="GO" id="GO:0006508">
    <property type="term" value="P:proteolysis"/>
    <property type="evidence" value="ECO:0007669"/>
    <property type="project" value="InterPro"/>
</dbReference>
<dbReference type="PANTHER" id="PTHR24252:SF7">
    <property type="entry name" value="HYALIN"/>
    <property type="match status" value="1"/>
</dbReference>
<organism evidence="3 4">
    <name type="scientific">Synaphobranchus kaupii</name>
    <name type="common">Kaup's arrowtooth eel</name>
    <dbReference type="NCBI Taxonomy" id="118154"/>
    <lineage>
        <taxon>Eukaryota</taxon>
        <taxon>Metazoa</taxon>
        <taxon>Chordata</taxon>
        <taxon>Craniata</taxon>
        <taxon>Vertebrata</taxon>
        <taxon>Euteleostomi</taxon>
        <taxon>Actinopterygii</taxon>
        <taxon>Neopterygii</taxon>
        <taxon>Teleostei</taxon>
        <taxon>Anguilliformes</taxon>
        <taxon>Synaphobranchidae</taxon>
        <taxon>Synaphobranchus</taxon>
    </lineage>
</organism>
<proteinExistence type="predicted"/>
<dbReference type="GO" id="GO:0004252">
    <property type="term" value="F:serine-type endopeptidase activity"/>
    <property type="evidence" value="ECO:0007669"/>
    <property type="project" value="InterPro"/>
</dbReference>
<dbReference type="Gene3D" id="2.40.10.10">
    <property type="entry name" value="Trypsin-like serine proteases"/>
    <property type="match status" value="1"/>
</dbReference>
<evidence type="ECO:0000313" key="3">
    <source>
        <dbReference type="EMBL" id="KAJ8365410.1"/>
    </source>
</evidence>
<dbReference type="PANTHER" id="PTHR24252">
    <property type="entry name" value="ACROSIN-RELATED"/>
    <property type="match status" value="1"/>
</dbReference>